<evidence type="ECO:0000313" key="3">
    <source>
        <dbReference type="Proteomes" id="UP000515788"/>
    </source>
</evidence>
<evidence type="ECO:0000259" key="1">
    <source>
        <dbReference type="PROSITE" id="PS51154"/>
    </source>
</evidence>
<reference evidence="2 3" key="1">
    <citation type="submission" date="2020-06" db="EMBL/GenBank/DDBJ databases">
        <title>The yeast mating-type switching endonuclease HO is a domesticated member of an unorthodox homing genetic element family.</title>
        <authorList>
            <person name="Coughlan A.Y."/>
            <person name="Lombardi L."/>
            <person name="Braun-Galleani S."/>
            <person name="Martos A.R."/>
            <person name="Galeote V."/>
            <person name="Bigey F."/>
            <person name="Dequin S."/>
            <person name="Byrne K.P."/>
            <person name="Wolfe K.H."/>
        </authorList>
    </citation>
    <scope>NUCLEOTIDE SEQUENCE [LARGE SCALE GENOMIC DNA]</scope>
    <source>
        <strain evidence="2 3">CBS764</strain>
    </source>
</reference>
<dbReference type="Pfam" id="PF14519">
    <property type="entry name" value="Macro_2"/>
    <property type="match status" value="1"/>
</dbReference>
<keyword evidence="3" id="KW-1185">Reference proteome</keyword>
<protein>
    <recommendedName>
        <fullName evidence="1">Macro domain-containing protein</fullName>
    </recommendedName>
</protein>
<dbReference type="GeneID" id="59323684"/>
<name>A0A7G3ZAQ1_9SACH</name>
<sequence>MDGRLARIVLCDTSEAVCDGWRRMLTSRCGDLSVSVYHGTLGALLERECGGSVAVVSPGNSFGFLGGGFDQALCQQLGGEPFETWFRAKLHERYYPVGSATAVELGGGFSCGAVRYVVHVPTMVAPCRSVYDRRRCVATGYSRVFDAMWNALVSCPADVQTLVVPGLATGYAGVPSEVACKSMVFALRVFALPAKLFSRELQNVLIMHFLGCGYGGFFGERSLRECERWGISVEALQRFDASRDSIEDILPAVELYV</sequence>
<dbReference type="SMART" id="SM00506">
    <property type="entry name" value="A1pp"/>
    <property type="match status" value="1"/>
</dbReference>
<dbReference type="InterPro" id="IPR028071">
    <property type="entry name" value="Macro-like_dom"/>
</dbReference>
<dbReference type="SUPFAM" id="SSF52949">
    <property type="entry name" value="Macro domain-like"/>
    <property type="match status" value="1"/>
</dbReference>
<dbReference type="InterPro" id="IPR043472">
    <property type="entry name" value="Macro_dom-like"/>
</dbReference>
<dbReference type="Gene3D" id="3.40.220.10">
    <property type="entry name" value="Leucine Aminopeptidase, subunit E, domain 1"/>
    <property type="match status" value="1"/>
</dbReference>
<gene>
    <name evidence="2" type="ORF">HG536_0A04050</name>
</gene>
<dbReference type="KEGG" id="tgb:HG536_0A04050"/>
<dbReference type="InterPro" id="IPR002589">
    <property type="entry name" value="Macro_dom"/>
</dbReference>
<dbReference type="AlphaFoldDB" id="A0A7G3ZAQ1"/>
<dbReference type="EMBL" id="CP059246">
    <property type="protein sequence ID" value="QLL30587.1"/>
    <property type="molecule type" value="Genomic_DNA"/>
</dbReference>
<accession>A0A7G3ZAQ1</accession>
<organism evidence="2 3">
    <name type="scientific">Torulaspora globosa</name>
    <dbReference type="NCBI Taxonomy" id="48254"/>
    <lineage>
        <taxon>Eukaryota</taxon>
        <taxon>Fungi</taxon>
        <taxon>Dikarya</taxon>
        <taxon>Ascomycota</taxon>
        <taxon>Saccharomycotina</taxon>
        <taxon>Saccharomycetes</taxon>
        <taxon>Saccharomycetales</taxon>
        <taxon>Saccharomycetaceae</taxon>
        <taxon>Torulaspora</taxon>
    </lineage>
</organism>
<dbReference type="RefSeq" id="XP_037137262.1">
    <property type="nucleotide sequence ID" value="XM_037281367.1"/>
</dbReference>
<dbReference type="OrthoDB" id="6082470at2759"/>
<dbReference type="Proteomes" id="UP000515788">
    <property type="component" value="Chromosome 1"/>
</dbReference>
<feature type="domain" description="Macro" evidence="1">
    <location>
        <begin position="21"/>
        <end position="205"/>
    </location>
</feature>
<evidence type="ECO:0000313" key="2">
    <source>
        <dbReference type="EMBL" id="QLL30587.1"/>
    </source>
</evidence>
<dbReference type="PROSITE" id="PS51154">
    <property type="entry name" value="MACRO"/>
    <property type="match status" value="1"/>
</dbReference>
<proteinExistence type="predicted"/>